<name>A0A0G0I8A6_9BACT</name>
<keyword evidence="3" id="KW-0808">Transferase</keyword>
<dbReference type="GO" id="GO:0016757">
    <property type="term" value="F:glycosyltransferase activity"/>
    <property type="evidence" value="ECO:0007669"/>
    <property type="project" value="UniProtKB-KW"/>
</dbReference>
<dbReference type="CDD" id="cd04186">
    <property type="entry name" value="GT_2_like_c"/>
    <property type="match status" value="1"/>
</dbReference>
<dbReference type="EMBL" id="LBTX01000002">
    <property type="protein sequence ID" value="KKQ50752.1"/>
    <property type="molecule type" value="Genomic_DNA"/>
</dbReference>
<comment type="similarity">
    <text evidence="1">Belongs to the glycosyltransferase 2 family.</text>
</comment>
<accession>A0A0G0I8A6</accession>
<dbReference type="PANTHER" id="PTHR43179">
    <property type="entry name" value="RHAMNOSYLTRANSFERASE WBBL"/>
    <property type="match status" value="1"/>
</dbReference>
<dbReference type="Proteomes" id="UP000034231">
    <property type="component" value="Unassembled WGS sequence"/>
</dbReference>
<evidence type="ECO:0000256" key="3">
    <source>
        <dbReference type="ARBA" id="ARBA00022679"/>
    </source>
</evidence>
<dbReference type="PANTHER" id="PTHR43179:SF12">
    <property type="entry name" value="GALACTOFURANOSYLTRANSFERASE GLFT2"/>
    <property type="match status" value="1"/>
</dbReference>
<feature type="domain" description="Glycosyltransferase 2-like" evidence="4">
    <location>
        <begin position="8"/>
        <end position="199"/>
    </location>
</feature>
<dbReference type="InterPro" id="IPR001173">
    <property type="entry name" value="Glyco_trans_2-like"/>
</dbReference>
<gene>
    <name evidence="5" type="ORF">US68_C0002G0029</name>
</gene>
<evidence type="ECO:0000259" key="4">
    <source>
        <dbReference type="Pfam" id="PF00535"/>
    </source>
</evidence>
<comment type="caution">
    <text evidence="5">The sequence shown here is derived from an EMBL/GenBank/DDBJ whole genome shotgun (WGS) entry which is preliminary data.</text>
</comment>
<sequence>MDKKIALIILNWNQPQLTFDTLDSIFKCQSKGFSYHVFLVDNGSTDDSLNLFKAKYKKNLNVTILETGDNLGYAGGNNFGLKAALKEKFDYYLVANNDILVAPDFLQKLVDASLKHPKAILTPKIYFAPGFEFHQDRYTKNEIGKVIWAVGSQLDWNNIYGSNIGIDEVDHGQYDKIQPKIDFISGCCFLISHEILEKIGIFDEKFYLYMEDSDLSQRAVIAGYELRLVPESVIWHCNSGSSKPGSSLQDYFITRNRLLFGFRYANPRTKFALFRESIKFLFTGSSWRKRGVIDFYFGRFGKGSWK</sequence>
<evidence type="ECO:0000313" key="5">
    <source>
        <dbReference type="EMBL" id="KKQ50752.1"/>
    </source>
</evidence>
<dbReference type="Gene3D" id="3.90.550.10">
    <property type="entry name" value="Spore Coat Polysaccharide Biosynthesis Protein SpsA, Chain A"/>
    <property type="match status" value="1"/>
</dbReference>
<proteinExistence type="inferred from homology"/>
<protein>
    <recommendedName>
        <fullName evidence="4">Glycosyltransferase 2-like domain-containing protein</fullName>
    </recommendedName>
</protein>
<dbReference type="Pfam" id="PF00535">
    <property type="entry name" value="Glycos_transf_2"/>
    <property type="match status" value="1"/>
</dbReference>
<dbReference type="AlphaFoldDB" id="A0A0G0I8A6"/>
<dbReference type="SUPFAM" id="SSF53448">
    <property type="entry name" value="Nucleotide-diphospho-sugar transferases"/>
    <property type="match status" value="1"/>
</dbReference>
<organism evidence="5 6">
    <name type="scientific">Candidatus Shapirobacteria bacterium GW2011_GWE1_38_10</name>
    <dbReference type="NCBI Taxonomy" id="1618488"/>
    <lineage>
        <taxon>Bacteria</taxon>
        <taxon>Candidatus Shapironibacteriota</taxon>
    </lineage>
</organism>
<evidence type="ECO:0000256" key="2">
    <source>
        <dbReference type="ARBA" id="ARBA00022676"/>
    </source>
</evidence>
<evidence type="ECO:0000313" key="6">
    <source>
        <dbReference type="Proteomes" id="UP000034231"/>
    </source>
</evidence>
<keyword evidence="2" id="KW-0328">Glycosyltransferase</keyword>
<evidence type="ECO:0000256" key="1">
    <source>
        <dbReference type="ARBA" id="ARBA00006739"/>
    </source>
</evidence>
<dbReference type="InterPro" id="IPR029044">
    <property type="entry name" value="Nucleotide-diphossugar_trans"/>
</dbReference>
<reference evidence="5 6" key="1">
    <citation type="journal article" date="2015" name="Nature">
        <title>rRNA introns, odd ribosomes, and small enigmatic genomes across a large radiation of phyla.</title>
        <authorList>
            <person name="Brown C.T."/>
            <person name="Hug L.A."/>
            <person name="Thomas B.C."/>
            <person name="Sharon I."/>
            <person name="Castelle C.J."/>
            <person name="Singh A."/>
            <person name="Wilkins M.J."/>
            <person name="Williams K.H."/>
            <person name="Banfield J.F."/>
        </authorList>
    </citation>
    <scope>NUCLEOTIDE SEQUENCE [LARGE SCALE GENOMIC DNA]</scope>
</reference>